<dbReference type="InterPro" id="IPR003594">
    <property type="entry name" value="HATPase_dom"/>
</dbReference>
<dbReference type="Gene3D" id="6.10.340.10">
    <property type="match status" value="1"/>
</dbReference>
<dbReference type="Pfam" id="PF00672">
    <property type="entry name" value="HAMP"/>
    <property type="match status" value="1"/>
</dbReference>
<keyword evidence="10" id="KW-0067">ATP-binding</keyword>
<dbReference type="EMBL" id="JAUSUO010000003">
    <property type="protein sequence ID" value="MDQ0343081.1"/>
    <property type="molecule type" value="Genomic_DNA"/>
</dbReference>
<dbReference type="SMART" id="SM00387">
    <property type="entry name" value="HATPase_c"/>
    <property type="match status" value="1"/>
</dbReference>
<comment type="catalytic activity">
    <reaction evidence="1">
        <text>ATP + protein L-histidine = ADP + protein N-phospho-L-histidine.</text>
        <dbReference type="EC" id="2.7.13.3"/>
    </reaction>
</comment>
<dbReference type="InterPro" id="IPR003660">
    <property type="entry name" value="HAMP_dom"/>
</dbReference>
<sequence length="448" mass="51402">MKFRHSLLARYLSIITAALILWPFVIPIYYIPSIFLNEDIKIRASYIDTNKLEQMWHSEALKLNGANKEKIEKKLHTLAKEHPEAVVFWVDSTGKTELSIGKQSIPEQWTEAKTIQFMKNSVGSGPYTIIEYIGDDPRQGFMVFQIPSSLTKPLSANFIDDKYFMIYGIAVFALFLGISWLFFSKIRKRLVKLQNAMTTTGDNGIPEKVMVRKLDEIGQLGKAFNHMIDDLMNGRKREQEEEALRKQLIANISHDLRTPLTTIRGHAHSLQKENLSPNGKESLQLIENKVDLLSLLLDNLLSYTLLSAGKYPINKSRTDVHRILRTSVASWYPIFEKEGFEVNIHLLEKAVHWDIDPHWFTRIMDNIFQNVIRHAKSGKYVGIYSEEKEGKFMISIKDKGPGMDKNSSEKGVGIGLSIIELMLQEMNLTWDIISTAEGTTIYLYEKLF</sequence>
<dbReference type="Pfam" id="PF02518">
    <property type="entry name" value="HATPase_c"/>
    <property type="match status" value="1"/>
</dbReference>
<organism evidence="17 18">
    <name type="scientific">Lederbergia wuyishanensis</name>
    <dbReference type="NCBI Taxonomy" id="1347903"/>
    <lineage>
        <taxon>Bacteria</taxon>
        <taxon>Bacillati</taxon>
        <taxon>Bacillota</taxon>
        <taxon>Bacilli</taxon>
        <taxon>Bacillales</taxon>
        <taxon>Bacillaceae</taxon>
        <taxon>Lederbergia</taxon>
    </lineage>
</organism>
<comment type="caution">
    <text evidence="17">The sequence shown here is derived from an EMBL/GenBank/DDBJ whole genome shotgun (WGS) entry which is preliminary data.</text>
</comment>
<evidence type="ECO:0000256" key="2">
    <source>
        <dbReference type="ARBA" id="ARBA00004651"/>
    </source>
</evidence>
<name>A0ABU0D3W2_9BACI</name>
<dbReference type="PROSITE" id="PS50885">
    <property type="entry name" value="HAMP"/>
    <property type="match status" value="1"/>
</dbReference>
<keyword evidence="9 17" id="KW-0418">Kinase</keyword>
<dbReference type="PANTHER" id="PTHR45528:SF1">
    <property type="entry name" value="SENSOR HISTIDINE KINASE CPXA"/>
    <property type="match status" value="1"/>
</dbReference>
<dbReference type="InterPro" id="IPR036097">
    <property type="entry name" value="HisK_dim/P_sf"/>
</dbReference>
<reference evidence="17 18" key="1">
    <citation type="submission" date="2023-07" db="EMBL/GenBank/DDBJ databases">
        <title>Genomic Encyclopedia of Type Strains, Phase IV (KMG-IV): sequencing the most valuable type-strain genomes for metagenomic binning, comparative biology and taxonomic classification.</title>
        <authorList>
            <person name="Goeker M."/>
        </authorList>
    </citation>
    <scope>NUCLEOTIDE SEQUENCE [LARGE SCALE GENOMIC DNA]</scope>
    <source>
        <strain evidence="17 18">DSM 27848</strain>
    </source>
</reference>
<dbReference type="PANTHER" id="PTHR45528">
    <property type="entry name" value="SENSOR HISTIDINE KINASE CPXA"/>
    <property type="match status" value="1"/>
</dbReference>
<dbReference type="Proteomes" id="UP001232343">
    <property type="component" value="Unassembled WGS sequence"/>
</dbReference>
<dbReference type="InterPro" id="IPR036890">
    <property type="entry name" value="HATPase_C_sf"/>
</dbReference>
<dbReference type="SUPFAM" id="SSF158472">
    <property type="entry name" value="HAMP domain-like"/>
    <property type="match status" value="1"/>
</dbReference>
<keyword evidence="6" id="KW-0808">Transferase</keyword>
<evidence type="ECO:0000313" key="17">
    <source>
        <dbReference type="EMBL" id="MDQ0343081.1"/>
    </source>
</evidence>
<evidence type="ECO:0000256" key="8">
    <source>
        <dbReference type="ARBA" id="ARBA00022741"/>
    </source>
</evidence>
<dbReference type="Pfam" id="PF00512">
    <property type="entry name" value="HisKA"/>
    <property type="match status" value="1"/>
</dbReference>
<evidence type="ECO:0000256" key="7">
    <source>
        <dbReference type="ARBA" id="ARBA00022692"/>
    </source>
</evidence>
<dbReference type="SUPFAM" id="SSF55874">
    <property type="entry name" value="ATPase domain of HSP90 chaperone/DNA topoisomerase II/histidine kinase"/>
    <property type="match status" value="1"/>
</dbReference>
<dbReference type="Gene3D" id="3.30.565.10">
    <property type="entry name" value="Histidine kinase-like ATPase, C-terminal domain"/>
    <property type="match status" value="1"/>
</dbReference>
<evidence type="ECO:0000256" key="6">
    <source>
        <dbReference type="ARBA" id="ARBA00022679"/>
    </source>
</evidence>
<evidence type="ECO:0000256" key="11">
    <source>
        <dbReference type="ARBA" id="ARBA00022989"/>
    </source>
</evidence>
<protein>
    <recommendedName>
        <fullName evidence="3">histidine kinase</fullName>
        <ecNumber evidence="3">2.7.13.3</ecNumber>
    </recommendedName>
</protein>
<evidence type="ECO:0000256" key="10">
    <source>
        <dbReference type="ARBA" id="ARBA00022840"/>
    </source>
</evidence>
<evidence type="ECO:0000313" key="18">
    <source>
        <dbReference type="Proteomes" id="UP001232343"/>
    </source>
</evidence>
<feature type="domain" description="Histidine kinase" evidence="15">
    <location>
        <begin position="251"/>
        <end position="448"/>
    </location>
</feature>
<dbReference type="CDD" id="cd06225">
    <property type="entry name" value="HAMP"/>
    <property type="match status" value="1"/>
</dbReference>
<dbReference type="InterPro" id="IPR005467">
    <property type="entry name" value="His_kinase_dom"/>
</dbReference>
<evidence type="ECO:0000256" key="1">
    <source>
        <dbReference type="ARBA" id="ARBA00000085"/>
    </source>
</evidence>
<keyword evidence="4" id="KW-1003">Cell membrane</keyword>
<keyword evidence="11 14" id="KW-1133">Transmembrane helix</keyword>
<dbReference type="Gene3D" id="1.10.287.130">
    <property type="match status" value="1"/>
</dbReference>
<dbReference type="GO" id="GO:0016301">
    <property type="term" value="F:kinase activity"/>
    <property type="evidence" value="ECO:0007669"/>
    <property type="project" value="UniProtKB-KW"/>
</dbReference>
<proteinExistence type="predicted"/>
<gene>
    <name evidence="17" type="ORF">J2S14_001895</name>
</gene>
<feature type="transmembrane region" description="Helical" evidence="14">
    <location>
        <begin position="12"/>
        <end position="31"/>
    </location>
</feature>
<dbReference type="EC" id="2.7.13.3" evidence="3"/>
<feature type="transmembrane region" description="Helical" evidence="14">
    <location>
        <begin position="164"/>
        <end position="183"/>
    </location>
</feature>
<keyword evidence="7 14" id="KW-0812">Transmembrane</keyword>
<dbReference type="InterPro" id="IPR003661">
    <property type="entry name" value="HisK_dim/P_dom"/>
</dbReference>
<dbReference type="SUPFAM" id="SSF47384">
    <property type="entry name" value="Homodimeric domain of signal transducing histidine kinase"/>
    <property type="match status" value="1"/>
</dbReference>
<evidence type="ECO:0000259" key="16">
    <source>
        <dbReference type="PROSITE" id="PS50885"/>
    </source>
</evidence>
<keyword evidence="8" id="KW-0547">Nucleotide-binding</keyword>
<evidence type="ECO:0000256" key="3">
    <source>
        <dbReference type="ARBA" id="ARBA00012438"/>
    </source>
</evidence>
<evidence type="ECO:0000256" key="14">
    <source>
        <dbReference type="SAM" id="Phobius"/>
    </source>
</evidence>
<dbReference type="InterPro" id="IPR050398">
    <property type="entry name" value="HssS/ArlS-like"/>
</dbReference>
<evidence type="ECO:0000256" key="9">
    <source>
        <dbReference type="ARBA" id="ARBA00022777"/>
    </source>
</evidence>
<accession>A0ABU0D3W2</accession>
<evidence type="ECO:0000256" key="12">
    <source>
        <dbReference type="ARBA" id="ARBA00023012"/>
    </source>
</evidence>
<evidence type="ECO:0000256" key="5">
    <source>
        <dbReference type="ARBA" id="ARBA00022553"/>
    </source>
</evidence>
<keyword evidence="12" id="KW-0902">Two-component regulatory system</keyword>
<dbReference type="PROSITE" id="PS50109">
    <property type="entry name" value="HIS_KIN"/>
    <property type="match status" value="1"/>
</dbReference>
<evidence type="ECO:0000256" key="4">
    <source>
        <dbReference type="ARBA" id="ARBA00022475"/>
    </source>
</evidence>
<dbReference type="RefSeq" id="WP_244681362.1">
    <property type="nucleotide sequence ID" value="NZ_JALIRM010000005.1"/>
</dbReference>
<keyword evidence="5" id="KW-0597">Phosphoprotein</keyword>
<dbReference type="CDD" id="cd00082">
    <property type="entry name" value="HisKA"/>
    <property type="match status" value="1"/>
</dbReference>
<dbReference type="SMART" id="SM00304">
    <property type="entry name" value="HAMP"/>
    <property type="match status" value="1"/>
</dbReference>
<evidence type="ECO:0000259" key="15">
    <source>
        <dbReference type="PROSITE" id="PS50109"/>
    </source>
</evidence>
<keyword evidence="18" id="KW-1185">Reference proteome</keyword>
<keyword evidence="13 14" id="KW-0472">Membrane</keyword>
<comment type="subcellular location">
    <subcellularLocation>
        <location evidence="2">Cell membrane</location>
        <topology evidence="2">Multi-pass membrane protein</topology>
    </subcellularLocation>
</comment>
<feature type="domain" description="HAMP" evidence="16">
    <location>
        <begin position="184"/>
        <end position="236"/>
    </location>
</feature>
<dbReference type="SMART" id="SM00388">
    <property type="entry name" value="HisKA"/>
    <property type="match status" value="1"/>
</dbReference>
<evidence type="ECO:0000256" key="13">
    <source>
        <dbReference type="ARBA" id="ARBA00023136"/>
    </source>
</evidence>